<feature type="domain" description="N-acetyltransferase" evidence="1">
    <location>
        <begin position="9"/>
        <end position="186"/>
    </location>
</feature>
<proteinExistence type="predicted"/>
<dbReference type="AlphaFoldDB" id="A0A1I7MSE1"/>
<sequence length="358" mass="37527">MSATIPAGITLRPWQEGDDLRLLEIWGDPDTPQQHQDRTLLRESLDPRLAAEVCADPDDGSVTSVTASPATSGQGWSVCLVAEDDGVAVAAGTVATSTVHPQRLWLYVETAREQRGRGIGTAVVTALRKAASLAVSAGHDLSSASSGAVELKARFAVGTGEKAGAEQATEAFLTGSGMAPIQRSRRIAVGPGALALPQMESEADQPAIEDLATGSVELTQTVAAFYEAVHAWDPAQMSVGRAQQLLLADSTGASGAVVLRDRPKAEGGTIQAFAISYTPERTDDPADVLLGWNPQLEEQSATESVRTLLSLLTAQYAVQLEVDDSMSALLAVVEPLVESGHAQVLLDTRIWATDAEPA</sequence>
<evidence type="ECO:0000313" key="2">
    <source>
        <dbReference type="EMBL" id="SFV24842.1"/>
    </source>
</evidence>
<dbReference type="InterPro" id="IPR016181">
    <property type="entry name" value="Acyl_CoA_acyltransferase"/>
</dbReference>
<dbReference type="Proteomes" id="UP000198881">
    <property type="component" value="Unassembled WGS sequence"/>
</dbReference>
<dbReference type="InterPro" id="IPR000182">
    <property type="entry name" value="GNAT_dom"/>
</dbReference>
<protein>
    <recommendedName>
        <fullName evidence="1">N-acetyltransferase domain-containing protein</fullName>
    </recommendedName>
</protein>
<dbReference type="Gene3D" id="3.40.630.30">
    <property type="match status" value="1"/>
</dbReference>
<dbReference type="EMBL" id="FPCG01000014">
    <property type="protein sequence ID" value="SFV24842.1"/>
    <property type="molecule type" value="Genomic_DNA"/>
</dbReference>
<name>A0A1I7MSE1_9MICC</name>
<gene>
    <name evidence="2" type="ORF">SAMN04487966_11431</name>
</gene>
<dbReference type="STRING" id="574650.SAMN04487966_11431"/>
<dbReference type="RefSeq" id="WP_245760824.1">
    <property type="nucleotide sequence ID" value="NZ_FPCG01000014.1"/>
</dbReference>
<dbReference type="GO" id="GO:0016747">
    <property type="term" value="F:acyltransferase activity, transferring groups other than amino-acyl groups"/>
    <property type="evidence" value="ECO:0007669"/>
    <property type="project" value="InterPro"/>
</dbReference>
<reference evidence="2 3" key="1">
    <citation type="submission" date="2016-10" db="EMBL/GenBank/DDBJ databases">
        <authorList>
            <person name="de Groot N.N."/>
        </authorList>
    </citation>
    <scope>NUCLEOTIDE SEQUENCE [LARGE SCALE GENOMIC DNA]</scope>
    <source>
        <strain evidence="2 3">CGMCC 1.7054</strain>
    </source>
</reference>
<dbReference type="PROSITE" id="PS51186">
    <property type="entry name" value="GNAT"/>
    <property type="match status" value="1"/>
</dbReference>
<evidence type="ECO:0000259" key="1">
    <source>
        <dbReference type="PROSITE" id="PS51186"/>
    </source>
</evidence>
<keyword evidence="3" id="KW-1185">Reference proteome</keyword>
<dbReference type="Pfam" id="PF00583">
    <property type="entry name" value="Acetyltransf_1"/>
    <property type="match status" value="1"/>
</dbReference>
<accession>A0A1I7MSE1</accession>
<dbReference type="SUPFAM" id="SSF55729">
    <property type="entry name" value="Acyl-CoA N-acyltransferases (Nat)"/>
    <property type="match status" value="1"/>
</dbReference>
<evidence type="ECO:0000313" key="3">
    <source>
        <dbReference type="Proteomes" id="UP000198881"/>
    </source>
</evidence>
<dbReference type="CDD" id="cd04301">
    <property type="entry name" value="NAT_SF"/>
    <property type="match status" value="1"/>
</dbReference>
<organism evidence="2 3">
    <name type="scientific">Micrococcus terreus</name>
    <dbReference type="NCBI Taxonomy" id="574650"/>
    <lineage>
        <taxon>Bacteria</taxon>
        <taxon>Bacillati</taxon>
        <taxon>Actinomycetota</taxon>
        <taxon>Actinomycetes</taxon>
        <taxon>Micrococcales</taxon>
        <taxon>Micrococcaceae</taxon>
        <taxon>Micrococcus</taxon>
    </lineage>
</organism>